<organism evidence="3 4">
    <name type="scientific">Melghirimyces algeriensis</name>
    <dbReference type="NCBI Taxonomy" id="910412"/>
    <lineage>
        <taxon>Bacteria</taxon>
        <taxon>Bacillati</taxon>
        <taxon>Bacillota</taxon>
        <taxon>Bacilli</taxon>
        <taxon>Bacillales</taxon>
        <taxon>Thermoactinomycetaceae</taxon>
        <taxon>Melghirimyces</taxon>
    </lineage>
</organism>
<dbReference type="AlphaFoldDB" id="A0A521ELW5"/>
<evidence type="ECO:0000313" key="3">
    <source>
        <dbReference type="EMBL" id="SMO84110.1"/>
    </source>
</evidence>
<evidence type="ECO:0000259" key="2">
    <source>
        <dbReference type="Pfam" id="PF13086"/>
    </source>
</evidence>
<keyword evidence="4" id="KW-1185">Reference proteome</keyword>
<feature type="domain" description="DNA2/NAM7 helicase helicase" evidence="2">
    <location>
        <begin position="718"/>
        <end position="855"/>
    </location>
</feature>
<feature type="coiled-coil region" evidence="1">
    <location>
        <begin position="718"/>
        <end position="745"/>
    </location>
</feature>
<dbReference type="Pfam" id="PF13086">
    <property type="entry name" value="AAA_11"/>
    <property type="match status" value="1"/>
</dbReference>
<dbReference type="Pfam" id="PF13195">
    <property type="entry name" value="DUF4011"/>
    <property type="match status" value="1"/>
</dbReference>
<gene>
    <name evidence="3" type="ORF">SAMN06264849_109118</name>
</gene>
<dbReference type="GO" id="GO:0004386">
    <property type="term" value="F:helicase activity"/>
    <property type="evidence" value="ECO:0007669"/>
    <property type="project" value="InterPro"/>
</dbReference>
<keyword evidence="1" id="KW-0175">Coiled coil</keyword>
<dbReference type="InterPro" id="IPR041677">
    <property type="entry name" value="DNA2/NAM7_AAA_11"/>
</dbReference>
<dbReference type="InterPro" id="IPR045055">
    <property type="entry name" value="DNA2/NAM7-like"/>
</dbReference>
<evidence type="ECO:0000313" key="4">
    <source>
        <dbReference type="Proteomes" id="UP000315636"/>
    </source>
</evidence>
<dbReference type="InterPro" id="IPR025103">
    <property type="entry name" value="DUF4011"/>
</dbReference>
<dbReference type="OrthoDB" id="9757917at2"/>
<dbReference type="PANTHER" id="PTHR10887">
    <property type="entry name" value="DNA2/NAM7 HELICASE FAMILY"/>
    <property type="match status" value="1"/>
</dbReference>
<protein>
    <submittedName>
        <fullName evidence="3">AAA domain-containing protein</fullName>
    </submittedName>
</protein>
<reference evidence="3 4" key="1">
    <citation type="submission" date="2017-05" db="EMBL/GenBank/DDBJ databases">
        <authorList>
            <person name="Varghese N."/>
            <person name="Submissions S."/>
        </authorList>
    </citation>
    <scope>NUCLEOTIDE SEQUENCE [LARGE SCALE GENOMIC DNA]</scope>
    <source>
        <strain evidence="3 4">DSM 45474</strain>
    </source>
</reference>
<sequence length="892" mass="104038">MMEGQLNELKNRFKDLSLHNRSIRLLKLDKKWAMDLLQLDQDQEDGTAEKVIKGILSRREKVSLLRIKGENQRLQSLSHHLTMLYQTLKEVEEETGLYDLYLGYPFLSGTLEDGTYIQAPLFLYPVRLERQDSSNRFWRLHRGEGGPQLNRTLMLALNTFHSFQVEDSIYEEAEKESLKGDITQWTQWLRDLGLHLSDPNPDILPLPEYKKDELPDQAPLTLNRHAVLGHFPQGMSAILKDCQELMSMDTKELGMVGELLQAGTDRLKDGVSTEEDEECKRELPEKERFYLLPFDVSQERILLNAREKKTLVIDDPPGTGRSQMIVNLIGDALSQRKKVLLVSPKRAALDGVYQRLDGLGLSKYTALVHDEKADRKKVYTQIYHLLSWSKESLSDPTEQFESLCQRLEDQKAKLDAVQKGLYEPHRSGYHAHELYSRVQSHDQLKDVIDLSGFLNKLDRHSLEDVLQEVSTYASFYQRFGQRDYPLNKRQSFASLDHQSFTFIRERLDNIYRKAKKAEEYLRALHHPKITPAYTWLVSDRLEKVYSTLGIQKKNIIHKIRFWWWRSFAGKEIIQKLLQGNSFPGTTSTSEWTHIQDSLRVMYDLAQITEQMKQEMDQLQPYFQDNWIQDLKNAISEGNVPSSKLLQVIQHFDSDFADLREMDRFLEQTSSLAREMIAYVHKQIGWQAEGLSKRWTEAIRQNAYVQWLDEIEKQYPMIANISSDEYEEIRQSYKELLQEKREIARKCLLRNISQRVEQRKKEFPKAVKELRHQVGKKRLIWPLRKLVRQFSGSGLLEIVPVWLTNPETLSSIFPLEKGMFDMVIIDEASQCRVEDGLPSAFRGKQVIVAGDERQLPNSDYFQDMMADDEEKPGFEMEASESLLRIAQVKGRKT</sequence>
<dbReference type="Gene3D" id="3.40.50.300">
    <property type="entry name" value="P-loop containing nucleotide triphosphate hydrolases"/>
    <property type="match status" value="2"/>
</dbReference>
<dbReference type="InterPro" id="IPR027417">
    <property type="entry name" value="P-loop_NTPase"/>
</dbReference>
<name>A0A521ELW5_9BACL</name>
<dbReference type="Proteomes" id="UP000315636">
    <property type="component" value="Unassembled WGS sequence"/>
</dbReference>
<dbReference type="EMBL" id="FXTI01000009">
    <property type="protein sequence ID" value="SMO84110.1"/>
    <property type="molecule type" value="Genomic_DNA"/>
</dbReference>
<evidence type="ECO:0000256" key="1">
    <source>
        <dbReference type="SAM" id="Coils"/>
    </source>
</evidence>
<dbReference type="SUPFAM" id="SSF52540">
    <property type="entry name" value="P-loop containing nucleoside triphosphate hydrolases"/>
    <property type="match status" value="1"/>
</dbReference>
<accession>A0A521ELW5</accession>
<proteinExistence type="predicted"/>